<comment type="caution">
    <text evidence="2">The sequence shown here is derived from an EMBL/GenBank/DDBJ whole genome shotgun (WGS) entry which is preliminary data.</text>
</comment>
<evidence type="ECO:0000313" key="3">
    <source>
        <dbReference type="Proteomes" id="UP001153069"/>
    </source>
</evidence>
<name>A0A9N8EEH1_9STRA</name>
<dbReference type="Proteomes" id="UP001153069">
    <property type="component" value="Unassembled WGS sequence"/>
</dbReference>
<evidence type="ECO:0000313" key="2">
    <source>
        <dbReference type="EMBL" id="CAB9518925.1"/>
    </source>
</evidence>
<keyword evidence="3" id="KW-1185">Reference proteome</keyword>
<dbReference type="AlphaFoldDB" id="A0A9N8EEH1"/>
<keyword evidence="1" id="KW-1133">Transmembrane helix</keyword>
<dbReference type="EMBL" id="CAICTM010000971">
    <property type="protein sequence ID" value="CAB9518925.1"/>
    <property type="molecule type" value="Genomic_DNA"/>
</dbReference>
<protein>
    <submittedName>
        <fullName evidence="2">Uncharacterized protein</fullName>
    </submittedName>
</protein>
<sequence length="264" mass="29850">MMNTTINPALQFVATEMERHAAAVNLNTVLIIVLAVVLIKEIRRGQESINHFKESINHSLTWLLVTTPERLDFWHPRQKNTPAPYDRPKGLRVKLKKHYGDDKCAVTGIPTNSDTENKISFVRTRKEGGTTYFKMKLWEANVGGKLIYKGADADETIEKYAETEFGFDDDKTPYTHILTYHHKVCYYHAKSQGRVGDGKPDIFGSPLEDDRIPKEIHVSLDSFSDEQTSFKATPSPLCRKNKQYGLGLFPSGSSSTASMHSEQD</sequence>
<gene>
    <name evidence="2" type="ORF">SEMRO_973_G226680.1</name>
</gene>
<keyword evidence="1" id="KW-0472">Membrane</keyword>
<proteinExistence type="predicted"/>
<accession>A0A9N8EEH1</accession>
<organism evidence="2 3">
    <name type="scientific">Seminavis robusta</name>
    <dbReference type="NCBI Taxonomy" id="568900"/>
    <lineage>
        <taxon>Eukaryota</taxon>
        <taxon>Sar</taxon>
        <taxon>Stramenopiles</taxon>
        <taxon>Ochrophyta</taxon>
        <taxon>Bacillariophyta</taxon>
        <taxon>Bacillariophyceae</taxon>
        <taxon>Bacillariophycidae</taxon>
        <taxon>Naviculales</taxon>
        <taxon>Naviculaceae</taxon>
        <taxon>Seminavis</taxon>
    </lineage>
</organism>
<feature type="transmembrane region" description="Helical" evidence="1">
    <location>
        <begin position="20"/>
        <end position="39"/>
    </location>
</feature>
<keyword evidence="1" id="KW-0812">Transmembrane</keyword>
<evidence type="ECO:0000256" key="1">
    <source>
        <dbReference type="SAM" id="Phobius"/>
    </source>
</evidence>
<reference evidence="2" key="1">
    <citation type="submission" date="2020-06" db="EMBL/GenBank/DDBJ databases">
        <authorList>
            <consortium name="Plant Systems Biology data submission"/>
        </authorList>
    </citation>
    <scope>NUCLEOTIDE SEQUENCE</scope>
    <source>
        <strain evidence="2">D6</strain>
    </source>
</reference>